<dbReference type="Proteomes" id="UP000291144">
    <property type="component" value="Unassembled WGS sequence"/>
</dbReference>
<dbReference type="SMART" id="SM00220">
    <property type="entry name" value="S_TKc"/>
    <property type="match status" value="1"/>
</dbReference>
<reference evidence="2 3" key="1">
    <citation type="submission" date="2019-02" db="EMBL/GenBank/DDBJ databases">
        <title>Kribbella capetownensis sp. nov. and Kribbella speibonae sp. nov., isolated from soil.</title>
        <authorList>
            <person name="Curtis S.M."/>
            <person name="Norton I."/>
            <person name="Everest G.J."/>
            <person name="Meyers P.R."/>
        </authorList>
    </citation>
    <scope>NUCLEOTIDE SEQUENCE [LARGE SCALE GENOMIC DNA]</scope>
    <source>
        <strain evidence="2 3">NRRL B-24813</strain>
    </source>
</reference>
<evidence type="ECO:0000313" key="3">
    <source>
        <dbReference type="Proteomes" id="UP000291144"/>
    </source>
</evidence>
<dbReference type="PANTHER" id="PTHR44329">
    <property type="entry name" value="SERINE/THREONINE-PROTEIN KINASE TNNI3K-RELATED"/>
    <property type="match status" value="1"/>
</dbReference>
<feature type="domain" description="Protein kinase" evidence="1">
    <location>
        <begin position="1"/>
        <end position="142"/>
    </location>
</feature>
<dbReference type="GO" id="GO:0005524">
    <property type="term" value="F:ATP binding"/>
    <property type="evidence" value="ECO:0007669"/>
    <property type="project" value="InterPro"/>
</dbReference>
<dbReference type="SUPFAM" id="SSF56112">
    <property type="entry name" value="Protein kinase-like (PK-like)"/>
    <property type="match status" value="1"/>
</dbReference>
<dbReference type="InterPro" id="IPR011009">
    <property type="entry name" value="Kinase-like_dom_sf"/>
</dbReference>
<dbReference type="PROSITE" id="PS00108">
    <property type="entry name" value="PROTEIN_KINASE_ST"/>
    <property type="match status" value="1"/>
</dbReference>
<evidence type="ECO:0000313" key="2">
    <source>
        <dbReference type="EMBL" id="TCC45548.1"/>
    </source>
</evidence>
<sequence>MCGHKPCVIRHRAIVSSSRRTLGLAETIGVLLDVAGALEALSDKVVHRDLKPENVLLLAGAWSVADFGIARYVDAVTATTTFKGWQTHEYAAPERWRVETATPATDVYSLGVMAYELIVGRRPFDGDQAALQDAHLHQALRC</sequence>
<keyword evidence="3" id="KW-1185">Reference proteome</keyword>
<comment type="caution">
    <text evidence="2">The sequence shown here is derived from an EMBL/GenBank/DDBJ whole genome shotgun (WGS) entry which is preliminary data.</text>
</comment>
<dbReference type="EMBL" id="SJKB01000036">
    <property type="protein sequence ID" value="TCC45548.1"/>
    <property type="molecule type" value="Genomic_DNA"/>
</dbReference>
<protein>
    <recommendedName>
        <fullName evidence="1">Protein kinase domain-containing protein</fullName>
    </recommendedName>
</protein>
<dbReference type="Pfam" id="PF00069">
    <property type="entry name" value="Pkinase"/>
    <property type="match status" value="1"/>
</dbReference>
<dbReference type="PROSITE" id="PS50011">
    <property type="entry name" value="PROTEIN_KINASE_DOM"/>
    <property type="match status" value="1"/>
</dbReference>
<dbReference type="InterPro" id="IPR051681">
    <property type="entry name" value="Ser/Thr_Kinases-Pseudokinases"/>
</dbReference>
<organism evidence="2 3">
    <name type="scientific">Kribbella pittospori</name>
    <dbReference type="NCBI Taxonomy" id="722689"/>
    <lineage>
        <taxon>Bacteria</taxon>
        <taxon>Bacillati</taxon>
        <taxon>Actinomycetota</taxon>
        <taxon>Actinomycetes</taxon>
        <taxon>Propionibacteriales</taxon>
        <taxon>Kribbellaceae</taxon>
        <taxon>Kribbella</taxon>
    </lineage>
</organism>
<gene>
    <name evidence="2" type="ORF">E0H73_44435</name>
</gene>
<accession>A0A4R0JL73</accession>
<dbReference type="GO" id="GO:0004674">
    <property type="term" value="F:protein serine/threonine kinase activity"/>
    <property type="evidence" value="ECO:0007669"/>
    <property type="project" value="TreeGrafter"/>
</dbReference>
<dbReference type="Gene3D" id="1.10.510.10">
    <property type="entry name" value="Transferase(Phosphotransferase) domain 1"/>
    <property type="match status" value="1"/>
</dbReference>
<dbReference type="InterPro" id="IPR000719">
    <property type="entry name" value="Prot_kinase_dom"/>
</dbReference>
<proteinExistence type="predicted"/>
<name>A0A4R0JL73_9ACTN</name>
<dbReference type="RefSeq" id="WP_131367200.1">
    <property type="nucleotide sequence ID" value="NZ_SJKB01000036.1"/>
</dbReference>
<dbReference type="InterPro" id="IPR008271">
    <property type="entry name" value="Ser/Thr_kinase_AS"/>
</dbReference>
<evidence type="ECO:0000259" key="1">
    <source>
        <dbReference type="PROSITE" id="PS50011"/>
    </source>
</evidence>
<dbReference type="AlphaFoldDB" id="A0A4R0JL73"/>
<dbReference type="OrthoDB" id="9762169at2"/>